<evidence type="ECO:0000313" key="3">
    <source>
        <dbReference type="Proteomes" id="UP001318040"/>
    </source>
</evidence>
<reference evidence="4" key="1">
    <citation type="submission" date="2025-08" db="UniProtKB">
        <authorList>
            <consortium name="RefSeq"/>
        </authorList>
    </citation>
    <scope>IDENTIFICATION</scope>
    <source>
        <tissue evidence="4">Sperm</tissue>
    </source>
</reference>
<feature type="region of interest" description="Disordered" evidence="2">
    <location>
        <begin position="376"/>
        <end position="400"/>
    </location>
</feature>
<evidence type="ECO:0000256" key="1">
    <source>
        <dbReference type="SAM" id="Coils"/>
    </source>
</evidence>
<evidence type="ECO:0000313" key="4">
    <source>
        <dbReference type="RefSeq" id="XP_032829604.1"/>
    </source>
</evidence>
<proteinExistence type="predicted"/>
<feature type="region of interest" description="Disordered" evidence="2">
    <location>
        <begin position="694"/>
        <end position="713"/>
    </location>
</feature>
<evidence type="ECO:0000256" key="2">
    <source>
        <dbReference type="SAM" id="MobiDB-lite"/>
    </source>
</evidence>
<name>A0AAJ7U5M8_PETMA</name>
<dbReference type="Proteomes" id="UP001318040">
    <property type="component" value="Chromosome 52"/>
</dbReference>
<feature type="region of interest" description="Disordered" evidence="2">
    <location>
        <begin position="428"/>
        <end position="447"/>
    </location>
</feature>
<dbReference type="PANTHER" id="PTHR28375">
    <property type="entry name" value="PROTEIN HINDERIN"/>
    <property type="match status" value="1"/>
</dbReference>
<dbReference type="GeneID" id="116953479"/>
<accession>A0AAJ7U5M8</accession>
<dbReference type="AlphaFoldDB" id="A0AAJ7U5M8"/>
<feature type="region of interest" description="Disordered" evidence="2">
    <location>
        <begin position="261"/>
        <end position="284"/>
    </location>
</feature>
<feature type="compositionally biased region" description="Basic and acidic residues" evidence="2">
    <location>
        <begin position="574"/>
        <end position="586"/>
    </location>
</feature>
<dbReference type="CTD" id="57536"/>
<feature type="region of interest" description="Disordered" evidence="2">
    <location>
        <begin position="1"/>
        <end position="64"/>
    </location>
</feature>
<dbReference type="InterPro" id="IPR032736">
    <property type="entry name" value="Hinderin"/>
</dbReference>
<feature type="region of interest" description="Disordered" evidence="2">
    <location>
        <begin position="563"/>
        <end position="598"/>
    </location>
</feature>
<feature type="compositionally biased region" description="Low complexity" evidence="2">
    <location>
        <begin position="382"/>
        <end position="394"/>
    </location>
</feature>
<keyword evidence="1" id="KW-0175">Coiled coil</keyword>
<protein>
    <submittedName>
        <fullName evidence="4">Protein hinderin isoform X2</fullName>
    </submittedName>
</protein>
<organism evidence="3 4">
    <name type="scientific">Petromyzon marinus</name>
    <name type="common">Sea lamprey</name>
    <dbReference type="NCBI Taxonomy" id="7757"/>
    <lineage>
        <taxon>Eukaryota</taxon>
        <taxon>Metazoa</taxon>
        <taxon>Chordata</taxon>
        <taxon>Craniata</taxon>
        <taxon>Vertebrata</taxon>
        <taxon>Cyclostomata</taxon>
        <taxon>Hyperoartia</taxon>
        <taxon>Petromyzontiformes</taxon>
        <taxon>Petromyzontidae</taxon>
        <taxon>Petromyzon</taxon>
    </lineage>
</organism>
<dbReference type="RefSeq" id="XP_032829604.1">
    <property type="nucleotide sequence ID" value="XM_032973713.1"/>
</dbReference>
<feature type="coiled-coil region" evidence="1">
    <location>
        <begin position="76"/>
        <end position="149"/>
    </location>
</feature>
<sequence length="728" mass="78990">MLAQGARQKEKRGGATSGATAAALPRSARHGAKLESGTVGAERRPAERAGASSGAVGTSSGAVGTSSGAACLKDLCPEDKRRVANLVRELARLSEEKELCEGRLSAETLSYQQKLQQVEERQELILKEREALRLQYSECQQLLLAYQEELSTRTHLIGMQARAENHATTPVAQLFLGAADFGSPSSVRPRIALLPARDTDRQTETSMGSQAAMARGFYSPREYGVPDGNRTGTPAVIHPVVPAGMRSGNAQGMASQLCPPHHVSLSVGQGQANSSHHEAPSAQGGEIESRMLYTHPPNGFTLPLSLSPSQSSHHHIARPNFQQLSAHTVHNAPERNSAAHSPLQRPTHSHAQNGGIGQDGNPRFDLEAGTVKTMTQKGSFQPSASVSVVSSPVPRQGTTKGELVQEVGNKGTLVRSDALMLNSDSRNHARDEGMMRQSKGRSSDADSGWLCEDVGVNGQNEKQGECVPAEHSVMPTATVRRNVHEQGEMARVPEDMHESRSRREYERLADVSQGRGGIERNGRMKVLQECERNAGRENVSELEEARPAVQRQRLELVERRQVEVGGEGGTSDGVRNRAREVQEGCDGRGAAGSTRAIKADVEKQRRELEWERERLSQLLAQQEARLAAARKRHGAPPHSRQETAGSSHVPSFLPALTRSPSPQRYDGSVYSLGESLTTSPSHVISECFFKPARRRRPGPEPFHPSAVPGISGDNYEETRLLEDVFFIC</sequence>
<keyword evidence="3" id="KW-1185">Reference proteome</keyword>
<dbReference type="PANTHER" id="PTHR28375:SF1">
    <property type="entry name" value="PROTEIN HINDERIN"/>
    <property type="match status" value="1"/>
</dbReference>
<gene>
    <name evidence="4" type="primary">KIAA1328</name>
</gene>
<feature type="region of interest" description="Disordered" evidence="2">
    <location>
        <begin position="333"/>
        <end position="364"/>
    </location>
</feature>
<dbReference type="Pfam" id="PF15369">
    <property type="entry name" value="KIAA1328"/>
    <property type="match status" value="1"/>
</dbReference>
<feature type="compositionally biased region" description="Low complexity" evidence="2">
    <location>
        <begin position="48"/>
        <end position="64"/>
    </location>
</feature>
<feature type="region of interest" description="Disordered" evidence="2">
    <location>
        <begin position="624"/>
        <end position="660"/>
    </location>
</feature>